<evidence type="ECO:0000313" key="1">
    <source>
        <dbReference type="EnsemblMetazoa" id="CJA40156.1"/>
    </source>
</evidence>
<protein>
    <submittedName>
        <fullName evidence="1">Uncharacterized protein</fullName>
    </submittedName>
</protein>
<accession>A0A8R1EPK5</accession>
<dbReference type="Proteomes" id="UP000005237">
    <property type="component" value="Unassembled WGS sequence"/>
</dbReference>
<sequence length="128" mass="14273">MQQAAQLATQVEVPQMDASLERQNIVDRIKAFNDPSKLMWLYVISEGNIIDRVPVRGKVTNGNKRLTSTETFSKAYQGGYNNDVIVEAPDEVGVFGNAGDFIFWFDPSERTGPYNAGRLLAFGFQPLL</sequence>
<organism evidence="1 2">
    <name type="scientific">Caenorhabditis japonica</name>
    <dbReference type="NCBI Taxonomy" id="281687"/>
    <lineage>
        <taxon>Eukaryota</taxon>
        <taxon>Metazoa</taxon>
        <taxon>Ecdysozoa</taxon>
        <taxon>Nematoda</taxon>
        <taxon>Chromadorea</taxon>
        <taxon>Rhabditida</taxon>
        <taxon>Rhabditina</taxon>
        <taxon>Rhabditomorpha</taxon>
        <taxon>Rhabditoidea</taxon>
        <taxon>Rhabditidae</taxon>
        <taxon>Peloderinae</taxon>
        <taxon>Caenorhabditis</taxon>
    </lineage>
</organism>
<dbReference type="EnsemblMetazoa" id="CJA40156.1">
    <property type="protein sequence ID" value="CJA40156.1"/>
    <property type="gene ID" value="WBGene00216004"/>
</dbReference>
<dbReference type="AlphaFoldDB" id="A0A8R1EPK5"/>
<proteinExistence type="predicted"/>
<evidence type="ECO:0000313" key="2">
    <source>
        <dbReference type="Proteomes" id="UP000005237"/>
    </source>
</evidence>
<reference evidence="2" key="1">
    <citation type="submission" date="2010-08" db="EMBL/GenBank/DDBJ databases">
        <authorList>
            <consortium name="Caenorhabditis japonica Sequencing Consortium"/>
            <person name="Wilson R.K."/>
        </authorList>
    </citation>
    <scope>NUCLEOTIDE SEQUENCE [LARGE SCALE GENOMIC DNA]</scope>
    <source>
        <strain evidence="2">DF5081</strain>
    </source>
</reference>
<reference evidence="1" key="2">
    <citation type="submission" date="2022-06" db="UniProtKB">
        <authorList>
            <consortium name="EnsemblMetazoa"/>
        </authorList>
    </citation>
    <scope>IDENTIFICATION</scope>
    <source>
        <strain evidence="1">DF5081</strain>
    </source>
</reference>
<keyword evidence="2" id="KW-1185">Reference proteome</keyword>
<name>A0A8R1EPK5_CAEJA</name>